<gene>
    <name evidence="1" type="ORF">WS90_03785</name>
</gene>
<dbReference type="Proteomes" id="UP000069001">
    <property type="component" value="Unassembled WGS sequence"/>
</dbReference>
<accession>A0A104A0E9</accession>
<evidence type="ECO:0000313" key="2">
    <source>
        <dbReference type="Proteomes" id="UP000069001"/>
    </source>
</evidence>
<proteinExistence type="predicted"/>
<organism evidence="1 2">
    <name type="scientific">Burkholderia cepacia</name>
    <name type="common">Pseudomonas cepacia</name>
    <dbReference type="NCBI Taxonomy" id="292"/>
    <lineage>
        <taxon>Bacteria</taxon>
        <taxon>Pseudomonadati</taxon>
        <taxon>Pseudomonadota</taxon>
        <taxon>Betaproteobacteria</taxon>
        <taxon>Burkholderiales</taxon>
        <taxon>Burkholderiaceae</taxon>
        <taxon>Burkholderia</taxon>
        <taxon>Burkholderia cepacia complex</taxon>
    </lineage>
</organism>
<dbReference type="EMBL" id="LOYH01000001">
    <property type="protein sequence ID" value="KVK89457.1"/>
    <property type="molecule type" value="Genomic_DNA"/>
</dbReference>
<sequence length="164" mass="18188">MVQTSTNLVIPFDFSMLPHVAERGPNYACSHERRIGPEETMANYILRGALPVGTQFRRAHAENLANRLTEQVDVDVYFATDPVAHCLAICLTGALLPNAWLAVEKVLADFAQKHASAAAIFTRNWAGDVSFLPLGLDRHIDLSRDSIIWTRKLERCASTMHGDS</sequence>
<comment type="caution">
    <text evidence="1">The sequence shown here is derived from an EMBL/GenBank/DDBJ whole genome shotgun (WGS) entry which is preliminary data.</text>
</comment>
<name>A0A104A0E9_BURCE</name>
<evidence type="ECO:0000313" key="1">
    <source>
        <dbReference type="EMBL" id="KVK89457.1"/>
    </source>
</evidence>
<dbReference type="AlphaFoldDB" id="A0A104A0E9"/>
<reference evidence="1 2" key="1">
    <citation type="submission" date="2015-11" db="EMBL/GenBank/DDBJ databases">
        <title>Expanding the genomic diversity of Burkholderia species for the development of highly accurate diagnostics.</title>
        <authorList>
            <person name="Sahl J."/>
            <person name="Keim P."/>
            <person name="Wagner D."/>
        </authorList>
    </citation>
    <scope>NUCLEOTIDE SEQUENCE [LARGE SCALE GENOMIC DNA]</scope>
    <source>
        <strain evidence="1 2">MSMB1302</strain>
    </source>
</reference>
<protein>
    <submittedName>
        <fullName evidence="1">Uncharacterized protein</fullName>
    </submittedName>
</protein>